<evidence type="ECO:0000256" key="3">
    <source>
        <dbReference type="ARBA" id="ARBA00022989"/>
    </source>
</evidence>
<feature type="domain" description="Major facilitator superfamily (MFS) profile" evidence="7">
    <location>
        <begin position="67"/>
        <end position="280"/>
    </location>
</feature>
<evidence type="ECO:0000259" key="7">
    <source>
        <dbReference type="PROSITE" id="PS50850"/>
    </source>
</evidence>
<dbReference type="OrthoDB" id="440755at2759"/>
<dbReference type="EMBL" id="QGMK01000532">
    <property type="protein sequence ID" value="TVY81171.1"/>
    <property type="molecule type" value="Genomic_DNA"/>
</dbReference>
<feature type="transmembrane region" description="Helical" evidence="6">
    <location>
        <begin position="102"/>
        <end position="121"/>
    </location>
</feature>
<evidence type="ECO:0000313" key="8">
    <source>
        <dbReference type="EMBL" id="TVY81171.1"/>
    </source>
</evidence>
<evidence type="ECO:0000256" key="2">
    <source>
        <dbReference type="ARBA" id="ARBA00022692"/>
    </source>
</evidence>
<dbReference type="SUPFAM" id="SSF103473">
    <property type="entry name" value="MFS general substrate transporter"/>
    <property type="match status" value="1"/>
</dbReference>
<feature type="transmembrane region" description="Helical" evidence="6">
    <location>
        <begin position="262"/>
        <end position="279"/>
    </location>
</feature>
<accession>A0A8T9C688</accession>
<comment type="caution">
    <text evidence="8">The sequence shown here is derived from an EMBL/GenBank/DDBJ whole genome shotgun (WGS) entry which is preliminary data.</text>
</comment>
<comment type="subcellular location">
    <subcellularLocation>
        <location evidence="1">Membrane</location>
        <topology evidence="1">Multi-pass membrane protein</topology>
    </subcellularLocation>
</comment>
<evidence type="ECO:0000256" key="1">
    <source>
        <dbReference type="ARBA" id="ARBA00004141"/>
    </source>
</evidence>
<name>A0A8T9C688_9HELO</name>
<dbReference type="InterPro" id="IPR020846">
    <property type="entry name" value="MFS_dom"/>
</dbReference>
<dbReference type="PANTHER" id="PTHR42718">
    <property type="entry name" value="MAJOR FACILITATOR SUPERFAMILY MULTIDRUG TRANSPORTER MFSC"/>
    <property type="match status" value="1"/>
</dbReference>
<dbReference type="GO" id="GO:0022857">
    <property type="term" value="F:transmembrane transporter activity"/>
    <property type="evidence" value="ECO:0007669"/>
    <property type="project" value="InterPro"/>
</dbReference>
<sequence length="280" mass="29617">MSQLLSTIEVVPTKRNDLFPAPPLRTPYPASTNSAPSATRLSIPATPEANIDEPEYGRLKQGRIVLVIVVLTGLNLLISLSNGFITIALPRMAADLNLPQHLLVWPTAVNYLTSGSCLLLAGSVAGVMGPRRLNLLGCLLTGAFIISCGLARTGIQLIMFRAMQGVAVSLCLPTSVAIIANAIPSGRKRNIGFSSLGFVQPIGFSLGLVLEGVILDTVGWRFSYYLCGGLALLLFLISLWALPPDPVLQGLSSSSFKSDIDWIGATIASACLALLSYILA</sequence>
<proteinExistence type="predicted"/>
<keyword evidence="3 6" id="KW-1133">Transmembrane helix</keyword>
<dbReference type="GO" id="GO:0016020">
    <property type="term" value="C:membrane"/>
    <property type="evidence" value="ECO:0007669"/>
    <property type="project" value="UniProtKB-SubCell"/>
</dbReference>
<feature type="transmembrane region" description="Helical" evidence="6">
    <location>
        <begin position="64"/>
        <end position="90"/>
    </location>
</feature>
<gene>
    <name evidence="8" type="ORF">LSUE1_G007058</name>
</gene>
<dbReference type="Pfam" id="PF07690">
    <property type="entry name" value="MFS_1"/>
    <property type="match status" value="1"/>
</dbReference>
<feature type="transmembrane region" description="Helical" evidence="6">
    <location>
        <begin position="133"/>
        <end position="152"/>
    </location>
</feature>
<feature type="transmembrane region" description="Helical" evidence="6">
    <location>
        <begin position="191"/>
        <end position="210"/>
    </location>
</feature>
<keyword evidence="4 6" id="KW-0472">Membrane</keyword>
<evidence type="ECO:0000256" key="6">
    <source>
        <dbReference type="SAM" id="Phobius"/>
    </source>
</evidence>
<keyword evidence="9" id="KW-1185">Reference proteome</keyword>
<feature type="transmembrane region" description="Helical" evidence="6">
    <location>
        <begin position="222"/>
        <end position="242"/>
    </location>
</feature>
<protein>
    <submittedName>
        <fullName evidence="8">Putative MFS-type transporter</fullName>
    </submittedName>
</protein>
<dbReference type="PANTHER" id="PTHR42718:SF10">
    <property type="entry name" value="TRANSPORTER, PUTATIVE (AFU_ORTHOLOGUE AFUA_8G06760)-RELATED"/>
    <property type="match status" value="1"/>
</dbReference>
<dbReference type="InterPro" id="IPR011701">
    <property type="entry name" value="MFS"/>
</dbReference>
<dbReference type="InterPro" id="IPR036259">
    <property type="entry name" value="MFS_trans_sf"/>
</dbReference>
<feature type="region of interest" description="Disordered" evidence="5">
    <location>
        <begin position="21"/>
        <end position="43"/>
    </location>
</feature>
<dbReference type="PROSITE" id="PS50850">
    <property type="entry name" value="MFS"/>
    <property type="match status" value="1"/>
</dbReference>
<reference evidence="8 9" key="1">
    <citation type="submission" date="2018-05" db="EMBL/GenBank/DDBJ databases">
        <title>Genome sequencing and assembly of the regulated plant pathogen Lachnellula willkommii and related sister species for the development of diagnostic species identification markers.</title>
        <authorList>
            <person name="Giroux E."/>
            <person name="Bilodeau G."/>
        </authorList>
    </citation>
    <scope>NUCLEOTIDE SEQUENCE [LARGE SCALE GENOMIC DNA]</scope>
    <source>
        <strain evidence="8 9">CBS 268.59</strain>
    </source>
</reference>
<keyword evidence="2 6" id="KW-0812">Transmembrane</keyword>
<dbReference type="Proteomes" id="UP000469558">
    <property type="component" value="Unassembled WGS sequence"/>
</dbReference>
<dbReference type="AlphaFoldDB" id="A0A8T9C688"/>
<dbReference type="Gene3D" id="1.20.1250.20">
    <property type="entry name" value="MFS general substrate transporter like domains"/>
    <property type="match status" value="1"/>
</dbReference>
<feature type="compositionally biased region" description="Polar residues" evidence="5">
    <location>
        <begin position="29"/>
        <end position="40"/>
    </location>
</feature>
<organism evidence="8 9">
    <name type="scientific">Lachnellula suecica</name>
    <dbReference type="NCBI Taxonomy" id="602035"/>
    <lineage>
        <taxon>Eukaryota</taxon>
        <taxon>Fungi</taxon>
        <taxon>Dikarya</taxon>
        <taxon>Ascomycota</taxon>
        <taxon>Pezizomycotina</taxon>
        <taxon>Leotiomycetes</taxon>
        <taxon>Helotiales</taxon>
        <taxon>Lachnaceae</taxon>
        <taxon>Lachnellula</taxon>
    </lineage>
</organism>
<evidence type="ECO:0000313" key="9">
    <source>
        <dbReference type="Proteomes" id="UP000469558"/>
    </source>
</evidence>
<evidence type="ECO:0000256" key="5">
    <source>
        <dbReference type="SAM" id="MobiDB-lite"/>
    </source>
</evidence>
<evidence type="ECO:0000256" key="4">
    <source>
        <dbReference type="ARBA" id="ARBA00023136"/>
    </source>
</evidence>